<dbReference type="HOGENOM" id="CLU_005726_0_1_1"/>
<evidence type="ECO:0000313" key="1">
    <source>
        <dbReference type="EMBL" id="KIO01803.1"/>
    </source>
</evidence>
<reference evidence="2" key="2">
    <citation type="submission" date="2015-01" db="EMBL/GenBank/DDBJ databases">
        <title>Evolutionary Origins and Diversification of the Mycorrhizal Mutualists.</title>
        <authorList>
            <consortium name="DOE Joint Genome Institute"/>
            <consortium name="Mycorrhizal Genomics Consortium"/>
            <person name="Kohler A."/>
            <person name="Kuo A."/>
            <person name="Nagy L.G."/>
            <person name="Floudas D."/>
            <person name="Copeland A."/>
            <person name="Barry K.W."/>
            <person name="Cichocki N."/>
            <person name="Veneault-Fourrey C."/>
            <person name="LaButti K."/>
            <person name="Lindquist E.A."/>
            <person name="Lipzen A."/>
            <person name="Lundell T."/>
            <person name="Morin E."/>
            <person name="Murat C."/>
            <person name="Riley R."/>
            <person name="Ohm R."/>
            <person name="Sun H."/>
            <person name="Tunlid A."/>
            <person name="Henrissat B."/>
            <person name="Grigoriev I.V."/>
            <person name="Hibbett D.S."/>
            <person name="Martin F."/>
        </authorList>
    </citation>
    <scope>NUCLEOTIDE SEQUENCE [LARGE SCALE GENOMIC DNA]</scope>
    <source>
        <strain evidence="2">Marx 270</strain>
    </source>
</reference>
<proteinExistence type="predicted"/>
<dbReference type="OrthoDB" id="2449121at2759"/>
<dbReference type="PANTHER" id="PTHR35871:SF1">
    <property type="entry name" value="CXC1-LIKE CYSTEINE CLUSTER ASSOCIATED WITH KDZ TRANSPOSASES DOMAIN-CONTAINING PROTEIN"/>
    <property type="match status" value="1"/>
</dbReference>
<dbReference type="InterPro" id="IPR036397">
    <property type="entry name" value="RNaseH_sf"/>
</dbReference>
<keyword evidence="2" id="KW-1185">Reference proteome</keyword>
<gene>
    <name evidence="1" type="ORF">M404DRAFT_149155</name>
</gene>
<reference evidence="1 2" key="1">
    <citation type="submission" date="2014-04" db="EMBL/GenBank/DDBJ databases">
        <authorList>
            <consortium name="DOE Joint Genome Institute"/>
            <person name="Kuo A."/>
            <person name="Kohler A."/>
            <person name="Costa M.D."/>
            <person name="Nagy L.G."/>
            <person name="Floudas D."/>
            <person name="Copeland A."/>
            <person name="Barry K.W."/>
            <person name="Cichocki N."/>
            <person name="Veneault-Fourrey C."/>
            <person name="LaButti K."/>
            <person name="Lindquist E.A."/>
            <person name="Lipzen A."/>
            <person name="Lundell T."/>
            <person name="Morin E."/>
            <person name="Murat C."/>
            <person name="Sun H."/>
            <person name="Tunlid A."/>
            <person name="Henrissat B."/>
            <person name="Grigoriev I.V."/>
            <person name="Hibbett D.S."/>
            <person name="Martin F."/>
            <person name="Nordberg H.P."/>
            <person name="Cantor M.N."/>
            <person name="Hua S.X."/>
        </authorList>
    </citation>
    <scope>NUCLEOTIDE SEQUENCE [LARGE SCALE GENOMIC DNA]</scope>
    <source>
        <strain evidence="1 2">Marx 270</strain>
    </source>
</reference>
<protein>
    <recommendedName>
        <fullName evidence="3">Tc1-like transposase DDE domain-containing protein</fullName>
    </recommendedName>
</protein>
<dbReference type="InParanoid" id="A0A0C3IYB9"/>
<name>A0A0C3IYB9_PISTI</name>
<dbReference type="Proteomes" id="UP000054217">
    <property type="component" value="Unassembled WGS sequence"/>
</dbReference>
<dbReference type="Gene3D" id="3.30.420.10">
    <property type="entry name" value="Ribonuclease H-like superfamily/Ribonuclease H"/>
    <property type="match status" value="1"/>
</dbReference>
<sequence>MTTPTGEPKGLQAVLEERGFDLTGLRSKCSPVCPFESQQCCMARLLSQQDDFCNQTSMLEKLIEDAGHICLFLPKFHCELNPIEMYWGWSKYRYRQATKPNFAAAKEAATDILNSCPVEVIRRFINRSHRFLSAYRLGLTGHAAEWAV</sequence>
<dbReference type="AlphaFoldDB" id="A0A0C3IYB9"/>
<organism evidence="1 2">
    <name type="scientific">Pisolithus tinctorius Marx 270</name>
    <dbReference type="NCBI Taxonomy" id="870435"/>
    <lineage>
        <taxon>Eukaryota</taxon>
        <taxon>Fungi</taxon>
        <taxon>Dikarya</taxon>
        <taxon>Basidiomycota</taxon>
        <taxon>Agaricomycotina</taxon>
        <taxon>Agaricomycetes</taxon>
        <taxon>Agaricomycetidae</taxon>
        <taxon>Boletales</taxon>
        <taxon>Sclerodermatineae</taxon>
        <taxon>Pisolithaceae</taxon>
        <taxon>Pisolithus</taxon>
    </lineage>
</organism>
<accession>A0A0C3IYB9</accession>
<dbReference type="PANTHER" id="PTHR35871">
    <property type="entry name" value="EXPRESSED PROTEIN"/>
    <property type="match status" value="1"/>
</dbReference>
<evidence type="ECO:0008006" key="3">
    <source>
        <dbReference type="Google" id="ProtNLM"/>
    </source>
</evidence>
<dbReference type="GO" id="GO:0003676">
    <property type="term" value="F:nucleic acid binding"/>
    <property type="evidence" value="ECO:0007669"/>
    <property type="project" value="InterPro"/>
</dbReference>
<dbReference type="EMBL" id="KN831985">
    <property type="protein sequence ID" value="KIO01803.1"/>
    <property type="molecule type" value="Genomic_DNA"/>
</dbReference>
<evidence type="ECO:0000313" key="2">
    <source>
        <dbReference type="Proteomes" id="UP000054217"/>
    </source>
</evidence>